<proteinExistence type="predicted"/>
<organism evidence="2 3">
    <name type="scientific">Moorena producens (strain JHB)</name>
    <dbReference type="NCBI Taxonomy" id="1454205"/>
    <lineage>
        <taxon>Bacteria</taxon>
        <taxon>Bacillati</taxon>
        <taxon>Cyanobacteriota</taxon>
        <taxon>Cyanophyceae</taxon>
        <taxon>Coleofasciculales</taxon>
        <taxon>Coleofasciculaceae</taxon>
        <taxon>Moorena</taxon>
    </lineage>
</organism>
<feature type="domain" description="NfeD-like C-terminal" evidence="1">
    <location>
        <begin position="26"/>
        <end position="76"/>
    </location>
</feature>
<gene>
    <name evidence="2" type="ORF">BJP36_35235</name>
</gene>
<evidence type="ECO:0000313" key="2">
    <source>
        <dbReference type="EMBL" id="AOY84404.1"/>
    </source>
</evidence>
<name>A0A1D9GA49_MOOP1</name>
<dbReference type="InterPro" id="IPR002810">
    <property type="entry name" value="NfeD-like_C"/>
</dbReference>
<dbReference type="Proteomes" id="UP000176944">
    <property type="component" value="Chromosome"/>
</dbReference>
<reference evidence="3" key="1">
    <citation type="submission" date="2016-10" db="EMBL/GenBank/DDBJ databases">
        <title>Comparative genomics uncovers the prolific and rare metabolic potential of the cyanobacterial genus Moorea.</title>
        <authorList>
            <person name="Leao T."/>
            <person name="Castelao G."/>
            <person name="Korobeynikov A."/>
            <person name="Monroe E.A."/>
            <person name="Podell S."/>
            <person name="Glukhov E."/>
            <person name="Allen E."/>
            <person name="Gerwick W.H."/>
            <person name="Gerwick L."/>
        </authorList>
    </citation>
    <scope>NUCLEOTIDE SEQUENCE [LARGE SCALE GENOMIC DNA]</scope>
    <source>
        <strain evidence="3">JHB</strain>
    </source>
</reference>
<dbReference type="AlphaFoldDB" id="A0A1D9GA49"/>
<sequence length="88" mass="9809">MFKLFRCHQDETSPSQTLNRWQGEATVKVAIQPNQTGRVHFRASYWNAKCPQAITLNPGDIVEVTGIDNITLIVEPGSLNNFATHSPT</sequence>
<dbReference type="Gene3D" id="2.40.50.140">
    <property type="entry name" value="Nucleic acid-binding proteins"/>
    <property type="match status" value="1"/>
</dbReference>
<accession>A0A1D9GA49</accession>
<evidence type="ECO:0000259" key="1">
    <source>
        <dbReference type="Pfam" id="PF01957"/>
    </source>
</evidence>
<dbReference type="EMBL" id="CP017708">
    <property type="protein sequence ID" value="AOY84404.1"/>
    <property type="molecule type" value="Genomic_DNA"/>
</dbReference>
<dbReference type="InterPro" id="IPR012340">
    <property type="entry name" value="NA-bd_OB-fold"/>
</dbReference>
<evidence type="ECO:0000313" key="3">
    <source>
        <dbReference type="Proteomes" id="UP000176944"/>
    </source>
</evidence>
<protein>
    <submittedName>
        <fullName evidence="2">NfeD family protein</fullName>
    </submittedName>
</protein>
<dbReference type="Pfam" id="PF01957">
    <property type="entry name" value="NfeD"/>
    <property type="match status" value="1"/>
</dbReference>